<feature type="compositionally biased region" description="Low complexity" evidence="1">
    <location>
        <begin position="174"/>
        <end position="185"/>
    </location>
</feature>
<evidence type="ECO:0000256" key="1">
    <source>
        <dbReference type="SAM" id="MobiDB-lite"/>
    </source>
</evidence>
<dbReference type="Proteomes" id="UP001385951">
    <property type="component" value="Unassembled WGS sequence"/>
</dbReference>
<accession>A0AAW0GZ18</accession>
<comment type="caution">
    <text evidence="2">The sequence shown here is derived from an EMBL/GenBank/DDBJ whole genome shotgun (WGS) entry which is preliminary data.</text>
</comment>
<dbReference type="EMBL" id="JASBNA010000002">
    <property type="protein sequence ID" value="KAK7695176.1"/>
    <property type="molecule type" value="Genomic_DNA"/>
</dbReference>
<dbReference type="AlphaFoldDB" id="A0AAW0GZ18"/>
<gene>
    <name evidence="2" type="ORF">QCA50_002366</name>
</gene>
<keyword evidence="3" id="KW-1185">Reference proteome</keyword>
<reference evidence="2 3" key="1">
    <citation type="submission" date="2022-09" db="EMBL/GenBank/DDBJ databases">
        <authorList>
            <person name="Palmer J.M."/>
        </authorList>
    </citation>
    <scope>NUCLEOTIDE SEQUENCE [LARGE SCALE GENOMIC DNA]</scope>
    <source>
        <strain evidence="2 3">DSM 7382</strain>
    </source>
</reference>
<organism evidence="2 3">
    <name type="scientific">Cerrena zonata</name>
    <dbReference type="NCBI Taxonomy" id="2478898"/>
    <lineage>
        <taxon>Eukaryota</taxon>
        <taxon>Fungi</taxon>
        <taxon>Dikarya</taxon>
        <taxon>Basidiomycota</taxon>
        <taxon>Agaricomycotina</taxon>
        <taxon>Agaricomycetes</taxon>
        <taxon>Polyporales</taxon>
        <taxon>Cerrenaceae</taxon>
        <taxon>Cerrena</taxon>
    </lineage>
</organism>
<protein>
    <submittedName>
        <fullName evidence="2">Uncharacterized protein</fullName>
    </submittedName>
</protein>
<sequence>MVWPVICAAGADTSVTAKIRTRSRSSSSDYRSLPSTSLRPHSLRCNIMSRVNFASELAAPPADRVRKDGVVYPRVAQIKGESSWKDYEDLYWGGKTLSSARVVEDDSDTQTVATPTPTSSIFLPMAELAIAASKVTSAIPRRALSYSANLVRGKLSEPNFVSYDGPTTTPPLSTPSSTTASTDSSENATPIEEYNRQLYLLPVARN</sequence>
<feature type="region of interest" description="Disordered" evidence="1">
    <location>
        <begin position="159"/>
        <end position="192"/>
    </location>
</feature>
<name>A0AAW0GZ18_9APHY</name>
<evidence type="ECO:0000313" key="3">
    <source>
        <dbReference type="Proteomes" id="UP001385951"/>
    </source>
</evidence>
<evidence type="ECO:0000313" key="2">
    <source>
        <dbReference type="EMBL" id="KAK7695176.1"/>
    </source>
</evidence>
<proteinExistence type="predicted"/>